<feature type="compositionally biased region" description="Basic and acidic residues" evidence="1">
    <location>
        <begin position="22"/>
        <end position="31"/>
    </location>
</feature>
<feature type="region of interest" description="Disordered" evidence="1">
    <location>
        <begin position="1"/>
        <end position="54"/>
    </location>
</feature>
<evidence type="ECO:0000256" key="2">
    <source>
        <dbReference type="SAM" id="Phobius"/>
    </source>
</evidence>
<evidence type="ECO:0000256" key="1">
    <source>
        <dbReference type="SAM" id="MobiDB-lite"/>
    </source>
</evidence>
<feature type="non-terminal residue" evidence="3">
    <location>
        <position position="336"/>
    </location>
</feature>
<keyword evidence="2" id="KW-0812">Transmembrane</keyword>
<organism evidence="3 4">
    <name type="scientific">Brassica napus</name>
    <name type="common">Rape</name>
    <dbReference type="NCBI Taxonomy" id="3708"/>
    <lineage>
        <taxon>Eukaryota</taxon>
        <taxon>Viridiplantae</taxon>
        <taxon>Streptophyta</taxon>
        <taxon>Embryophyta</taxon>
        <taxon>Tracheophyta</taxon>
        <taxon>Spermatophyta</taxon>
        <taxon>Magnoliopsida</taxon>
        <taxon>eudicotyledons</taxon>
        <taxon>Gunneridae</taxon>
        <taxon>Pentapetalae</taxon>
        <taxon>rosids</taxon>
        <taxon>malvids</taxon>
        <taxon>Brassicales</taxon>
        <taxon>Brassicaceae</taxon>
        <taxon>Brassiceae</taxon>
        <taxon>Brassica</taxon>
    </lineage>
</organism>
<accession>A0ABQ8DHH4</accession>
<dbReference type="EMBL" id="JAGKQM010000004">
    <property type="protein sequence ID" value="KAH0928824.1"/>
    <property type="molecule type" value="Genomic_DNA"/>
</dbReference>
<evidence type="ECO:0000313" key="4">
    <source>
        <dbReference type="Proteomes" id="UP000824890"/>
    </source>
</evidence>
<reference evidence="3 4" key="1">
    <citation type="submission" date="2021-05" db="EMBL/GenBank/DDBJ databases">
        <title>Genome Assembly of Synthetic Allotetraploid Brassica napus Reveals Homoeologous Exchanges between Subgenomes.</title>
        <authorList>
            <person name="Davis J.T."/>
        </authorList>
    </citation>
    <scope>NUCLEOTIDE SEQUENCE [LARGE SCALE GENOMIC DNA]</scope>
    <source>
        <strain evidence="4">cv. Da-Ae</strain>
        <tissue evidence="3">Seedling</tissue>
    </source>
</reference>
<comment type="caution">
    <text evidence="3">The sequence shown here is derived from an EMBL/GenBank/DDBJ whole genome shotgun (WGS) entry which is preliminary data.</text>
</comment>
<protein>
    <submittedName>
        <fullName evidence="3">Uncharacterized protein</fullName>
    </submittedName>
</protein>
<feature type="transmembrane region" description="Helical" evidence="2">
    <location>
        <begin position="316"/>
        <end position="334"/>
    </location>
</feature>
<dbReference type="Proteomes" id="UP000824890">
    <property type="component" value="Unassembled WGS sequence"/>
</dbReference>
<keyword evidence="4" id="KW-1185">Reference proteome</keyword>
<keyword evidence="2" id="KW-0472">Membrane</keyword>
<gene>
    <name evidence="3" type="ORF">HID58_014551</name>
</gene>
<keyword evidence="2" id="KW-1133">Transmembrane helix</keyword>
<name>A0ABQ8DHH4_BRANA</name>
<proteinExistence type="predicted"/>
<evidence type="ECO:0000313" key="3">
    <source>
        <dbReference type="EMBL" id="KAH0928824.1"/>
    </source>
</evidence>
<sequence>MNDERETEQPYAESSEDDGSKEEEAGERSDCGMEEEIETAHVSPAKKRKNQYQDIGAESRKKRLLCQRSTDKYRDLEESMKSYIQGMFNSSFTALGLEVRDLIEDRFTKLEQMILSSQTPVGVPAYTQPHGPAPAYIQTHGHAPAYTQTHVVLLLLPALELLATKLRFLLTLVVLQLLLRQGLRQSLFETLDVNLGTQEDLEKTMGNLTQESHVKGFHPSQDFFNRPFLNDIDDPEVRCKDSDYELVFVPEDKFSKLTEWILKPKVLQIGPSKFDAELASRIMGPNEWLKNYMSEKLKEKVDLEIARVAHEMKHKLKIATVAMVVVGAIVGIWTSL</sequence>